<dbReference type="InterPro" id="IPR013324">
    <property type="entry name" value="RNA_pol_sigma_r3/r4-like"/>
</dbReference>
<keyword evidence="3" id="KW-0731">Sigma factor</keyword>
<dbReference type="GO" id="GO:0003677">
    <property type="term" value="F:DNA binding"/>
    <property type="evidence" value="ECO:0007669"/>
    <property type="project" value="InterPro"/>
</dbReference>
<dbReference type="Proteomes" id="UP000244924">
    <property type="component" value="Unassembled WGS sequence"/>
</dbReference>
<dbReference type="InterPro" id="IPR013325">
    <property type="entry name" value="RNA_pol_sigma_r2"/>
</dbReference>
<evidence type="ECO:0000259" key="6">
    <source>
        <dbReference type="Pfam" id="PF08281"/>
    </source>
</evidence>
<dbReference type="EMBL" id="OMOQ01000001">
    <property type="protein sequence ID" value="SPH17648.1"/>
    <property type="molecule type" value="Genomic_DNA"/>
</dbReference>
<proteinExistence type="inferred from homology"/>
<dbReference type="GO" id="GO:0016987">
    <property type="term" value="F:sigma factor activity"/>
    <property type="evidence" value="ECO:0007669"/>
    <property type="project" value="UniProtKB-KW"/>
</dbReference>
<gene>
    <name evidence="7" type="primary">sigK_1</name>
    <name evidence="7" type="ORF">DEA8626_01172</name>
</gene>
<evidence type="ECO:0000256" key="1">
    <source>
        <dbReference type="ARBA" id="ARBA00010641"/>
    </source>
</evidence>
<dbReference type="AlphaFoldDB" id="A0A2R8B4V4"/>
<dbReference type="InterPro" id="IPR014284">
    <property type="entry name" value="RNA_pol_sigma-70_dom"/>
</dbReference>
<organism evidence="7 8">
    <name type="scientific">Albidovulum aquaemixtae</name>
    <dbReference type="NCBI Taxonomy" id="1542388"/>
    <lineage>
        <taxon>Bacteria</taxon>
        <taxon>Pseudomonadati</taxon>
        <taxon>Pseudomonadota</taxon>
        <taxon>Alphaproteobacteria</taxon>
        <taxon>Rhodobacterales</taxon>
        <taxon>Paracoccaceae</taxon>
        <taxon>Albidovulum</taxon>
    </lineage>
</organism>
<dbReference type="PANTHER" id="PTHR43133">
    <property type="entry name" value="RNA POLYMERASE ECF-TYPE SIGMA FACTO"/>
    <property type="match status" value="1"/>
</dbReference>
<dbReference type="SUPFAM" id="SSF88946">
    <property type="entry name" value="Sigma2 domain of RNA polymerase sigma factors"/>
    <property type="match status" value="1"/>
</dbReference>
<evidence type="ECO:0000256" key="4">
    <source>
        <dbReference type="ARBA" id="ARBA00023163"/>
    </source>
</evidence>
<dbReference type="InterPro" id="IPR036388">
    <property type="entry name" value="WH-like_DNA-bd_sf"/>
</dbReference>
<sequence>MLKDRGEAEEAVQEVFTRVWLNARRYDAAKGRGMTWLIAIARNHAIDRLRARAVPEGDEEAVAALPDPAPGPEARSVAKGEARRIAECFELLDPARAEAVRGAYLDGMSYDALAHRYEVPLNTMRSWLRRGLQKLKECLEA</sequence>
<dbReference type="InterPro" id="IPR007627">
    <property type="entry name" value="RNA_pol_sigma70_r2"/>
</dbReference>
<keyword evidence="4" id="KW-0804">Transcription</keyword>
<dbReference type="SUPFAM" id="SSF88659">
    <property type="entry name" value="Sigma3 and sigma4 domains of RNA polymerase sigma factors"/>
    <property type="match status" value="1"/>
</dbReference>
<feature type="domain" description="RNA polymerase sigma factor 70 region 4 type 2" evidence="6">
    <location>
        <begin position="83"/>
        <end position="135"/>
    </location>
</feature>
<protein>
    <submittedName>
        <fullName evidence="7">ECF RNA polymerase sigma factor SigK</fullName>
    </submittedName>
</protein>
<keyword evidence="2" id="KW-0805">Transcription regulation</keyword>
<accession>A0A2R8B4V4</accession>
<dbReference type="InterPro" id="IPR039425">
    <property type="entry name" value="RNA_pol_sigma-70-like"/>
</dbReference>
<evidence type="ECO:0000313" key="7">
    <source>
        <dbReference type="EMBL" id="SPH17648.1"/>
    </source>
</evidence>
<dbReference type="PANTHER" id="PTHR43133:SF62">
    <property type="entry name" value="RNA POLYMERASE SIGMA FACTOR SIGZ"/>
    <property type="match status" value="1"/>
</dbReference>
<keyword evidence="8" id="KW-1185">Reference proteome</keyword>
<evidence type="ECO:0000313" key="8">
    <source>
        <dbReference type="Proteomes" id="UP000244924"/>
    </source>
</evidence>
<dbReference type="InterPro" id="IPR013249">
    <property type="entry name" value="RNA_pol_sigma70_r4_t2"/>
</dbReference>
<dbReference type="NCBIfam" id="TIGR02937">
    <property type="entry name" value="sigma70-ECF"/>
    <property type="match status" value="1"/>
</dbReference>
<dbReference type="Gene3D" id="1.10.1740.10">
    <property type="match status" value="1"/>
</dbReference>
<reference evidence="7 8" key="1">
    <citation type="submission" date="2018-03" db="EMBL/GenBank/DDBJ databases">
        <authorList>
            <person name="Keele B.F."/>
        </authorList>
    </citation>
    <scope>NUCLEOTIDE SEQUENCE [LARGE SCALE GENOMIC DNA]</scope>
    <source>
        <strain evidence="7 8">CECT 8626</strain>
    </source>
</reference>
<evidence type="ECO:0000259" key="5">
    <source>
        <dbReference type="Pfam" id="PF04542"/>
    </source>
</evidence>
<dbReference type="Pfam" id="PF04542">
    <property type="entry name" value="Sigma70_r2"/>
    <property type="match status" value="1"/>
</dbReference>
<dbReference type="GO" id="GO:0006352">
    <property type="term" value="P:DNA-templated transcription initiation"/>
    <property type="evidence" value="ECO:0007669"/>
    <property type="project" value="InterPro"/>
</dbReference>
<dbReference type="Pfam" id="PF08281">
    <property type="entry name" value="Sigma70_r4_2"/>
    <property type="match status" value="1"/>
</dbReference>
<evidence type="ECO:0000256" key="2">
    <source>
        <dbReference type="ARBA" id="ARBA00023015"/>
    </source>
</evidence>
<evidence type="ECO:0000256" key="3">
    <source>
        <dbReference type="ARBA" id="ARBA00023082"/>
    </source>
</evidence>
<comment type="similarity">
    <text evidence="1">Belongs to the sigma-70 factor family. ECF subfamily.</text>
</comment>
<feature type="domain" description="RNA polymerase sigma-70 region 2" evidence="5">
    <location>
        <begin position="1"/>
        <end position="52"/>
    </location>
</feature>
<name>A0A2R8B4V4_9RHOB</name>
<dbReference type="Gene3D" id="1.10.10.10">
    <property type="entry name" value="Winged helix-like DNA-binding domain superfamily/Winged helix DNA-binding domain"/>
    <property type="match status" value="1"/>
</dbReference>